<dbReference type="Gene3D" id="1.10.260.40">
    <property type="entry name" value="lambda repressor-like DNA-binding domains"/>
    <property type="match status" value="1"/>
</dbReference>
<dbReference type="Pfam" id="PF19054">
    <property type="entry name" value="DUF5753"/>
    <property type="match status" value="1"/>
</dbReference>
<evidence type="ECO:0000259" key="1">
    <source>
        <dbReference type="PROSITE" id="PS50943"/>
    </source>
</evidence>
<dbReference type="EMBL" id="BAAAPC010000003">
    <property type="protein sequence ID" value="GAA1986657.1"/>
    <property type="molecule type" value="Genomic_DNA"/>
</dbReference>
<comment type="caution">
    <text evidence="2">The sequence shown here is derived from an EMBL/GenBank/DDBJ whole genome shotgun (WGS) entry which is preliminary data.</text>
</comment>
<feature type="domain" description="HTH cro/C1-type" evidence="1">
    <location>
        <begin position="18"/>
        <end position="72"/>
    </location>
</feature>
<evidence type="ECO:0000313" key="2">
    <source>
        <dbReference type="EMBL" id="GAA1986657.1"/>
    </source>
</evidence>
<evidence type="ECO:0000313" key="3">
    <source>
        <dbReference type="Proteomes" id="UP001501585"/>
    </source>
</evidence>
<dbReference type="PROSITE" id="PS50943">
    <property type="entry name" value="HTH_CROC1"/>
    <property type="match status" value="1"/>
</dbReference>
<dbReference type="InterPro" id="IPR001387">
    <property type="entry name" value="Cro/C1-type_HTH"/>
</dbReference>
<dbReference type="Proteomes" id="UP001501585">
    <property type="component" value="Unassembled WGS sequence"/>
</dbReference>
<dbReference type="SMART" id="SM00530">
    <property type="entry name" value="HTH_XRE"/>
    <property type="match status" value="1"/>
</dbReference>
<keyword evidence="3" id="KW-1185">Reference proteome</keyword>
<accession>A0ABN2SHQ9</accession>
<protein>
    <submittedName>
        <fullName evidence="2">Helix-turn-helix transcriptional regulator</fullName>
    </submittedName>
</protein>
<dbReference type="CDD" id="cd00093">
    <property type="entry name" value="HTH_XRE"/>
    <property type="match status" value="1"/>
</dbReference>
<gene>
    <name evidence="2" type="ORF">GCM10009799_10210</name>
</gene>
<dbReference type="InterPro" id="IPR010982">
    <property type="entry name" value="Lambda_DNA-bd_dom_sf"/>
</dbReference>
<sequence length="283" mass="32126">MVARSTATLRGQWLGKMLKELREENRLTLKDAAEHLDKKASSLSRFEAGLLTISRSDVERLIDLYGVDGEHQRTALLRLAEEITQTGWWDKYAKDISRTIDYVWLENRSDRIRTFNPLVVNGLAQTSQYAEAILAEWHPEASKQQVERWLSVRMRRQQILTGDDPVAMTMILDEAVLRRPVGSRDVMLGQLRHLTRLSQRPNMQIRIVPFSAGSYPFKACDATLFKLPDPFPEIVCVESAAGTNFLEGEDVTQVSGLYRRLEGKCLSADDSVAFLTAVEEELS</sequence>
<dbReference type="SUPFAM" id="SSF47413">
    <property type="entry name" value="lambda repressor-like DNA-binding domains"/>
    <property type="match status" value="1"/>
</dbReference>
<name>A0ABN2SHQ9_9ACTN</name>
<dbReference type="Pfam" id="PF13560">
    <property type="entry name" value="HTH_31"/>
    <property type="match status" value="1"/>
</dbReference>
<organism evidence="2 3">
    <name type="scientific">Nocardiopsis rhodophaea</name>
    <dbReference type="NCBI Taxonomy" id="280238"/>
    <lineage>
        <taxon>Bacteria</taxon>
        <taxon>Bacillati</taxon>
        <taxon>Actinomycetota</taxon>
        <taxon>Actinomycetes</taxon>
        <taxon>Streptosporangiales</taxon>
        <taxon>Nocardiopsidaceae</taxon>
        <taxon>Nocardiopsis</taxon>
    </lineage>
</organism>
<proteinExistence type="predicted"/>
<reference evidence="2 3" key="1">
    <citation type="journal article" date="2019" name="Int. J. Syst. Evol. Microbiol.">
        <title>The Global Catalogue of Microorganisms (GCM) 10K type strain sequencing project: providing services to taxonomists for standard genome sequencing and annotation.</title>
        <authorList>
            <consortium name="The Broad Institute Genomics Platform"/>
            <consortium name="The Broad Institute Genome Sequencing Center for Infectious Disease"/>
            <person name="Wu L."/>
            <person name="Ma J."/>
        </authorList>
    </citation>
    <scope>NUCLEOTIDE SEQUENCE [LARGE SCALE GENOMIC DNA]</scope>
    <source>
        <strain evidence="2 3">JCM 15313</strain>
    </source>
</reference>
<dbReference type="InterPro" id="IPR043917">
    <property type="entry name" value="DUF5753"/>
</dbReference>